<sequence>MSGIYTGVQKRIQDLAPHAHFVHYASDNLNLVLKDAVEGNHEIQQFFDTVQTQEIRQITTEMAGQIFKVSFVDQNQNYENDACSIETAGPSGSVSKNTIWTREAIICLLEVYKERLSEILSTTIRNEAAFKHISEDMGKFGFEFTGTQCRDKFKYLKMKYLKNKIT</sequence>
<reference evidence="2" key="1">
    <citation type="submission" date="2021-12" db="EMBL/GenBank/DDBJ databases">
        <authorList>
            <person name="King R."/>
        </authorList>
    </citation>
    <scope>NUCLEOTIDE SEQUENCE</scope>
</reference>
<gene>
    <name evidence="2" type="ORF">MELIAE_LOCUS11965</name>
</gene>
<dbReference type="Pfam" id="PF13837">
    <property type="entry name" value="Myb_DNA-bind_4"/>
    <property type="match status" value="1"/>
</dbReference>
<dbReference type="InterPro" id="IPR044822">
    <property type="entry name" value="Myb_DNA-bind_4"/>
</dbReference>
<evidence type="ECO:0000313" key="2">
    <source>
        <dbReference type="EMBL" id="CAH0562958.1"/>
    </source>
</evidence>
<accession>A0A9P0BIZ3</accession>
<dbReference type="PANTHER" id="PTHR47595">
    <property type="entry name" value="HEAT SHOCK 70 KDA PROTEIN 14"/>
    <property type="match status" value="1"/>
</dbReference>
<protein>
    <recommendedName>
        <fullName evidence="1">Myb/SANT-like DNA-binding domain-containing protein</fullName>
    </recommendedName>
</protein>
<keyword evidence="3" id="KW-1185">Reference proteome</keyword>
<evidence type="ECO:0000259" key="1">
    <source>
        <dbReference type="Pfam" id="PF13837"/>
    </source>
</evidence>
<dbReference type="AlphaFoldDB" id="A0A9P0BIZ3"/>
<proteinExistence type="predicted"/>
<organism evidence="2 3">
    <name type="scientific">Brassicogethes aeneus</name>
    <name type="common">Rape pollen beetle</name>
    <name type="synonym">Meligethes aeneus</name>
    <dbReference type="NCBI Taxonomy" id="1431903"/>
    <lineage>
        <taxon>Eukaryota</taxon>
        <taxon>Metazoa</taxon>
        <taxon>Ecdysozoa</taxon>
        <taxon>Arthropoda</taxon>
        <taxon>Hexapoda</taxon>
        <taxon>Insecta</taxon>
        <taxon>Pterygota</taxon>
        <taxon>Neoptera</taxon>
        <taxon>Endopterygota</taxon>
        <taxon>Coleoptera</taxon>
        <taxon>Polyphaga</taxon>
        <taxon>Cucujiformia</taxon>
        <taxon>Nitidulidae</taxon>
        <taxon>Meligethinae</taxon>
        <taxon>Brassicogethes</taxon>
    </lineage>
</organism>
<dbReference type="Gene3D" id="1.10.10.60">
    <property type="entry name" value="Homeodomain-like"/>
    <property type="match status" value="1"/>
</dbReference>
<feature type="domain" description="Myb/SANT-like DNA-binding" evidence="1">
    <location>
        <begin position="99"/>
        <end position="164"/>
    </location>
</feature>
<dbReference type="EMBL" id="OV121139">
    <property type="protein sequence ID" value="CAH0562958.1"/>
    <property type="molecule type" value="Genomic_DNA"/>
</dbReference>
<name>A0A9P0BIZ3_BRAAE</name>
<dbReference type="Proteomes" id="UP001154078">
    <property type="component" value="Chromosome 8"/>
</dbReference>
<dbReference type="PANTHER" id="PTHR47595:SF1">
    <property type="entry name" value="MYB_SANT-LIKE DNA-BINDING DOMAIN-CONTAINING PROTEIN"/>
    <property type="match status" value="1"/>
</dbReference>
<evidence type="ECO:0000313" key="3">
    <source>
        <dbReference type="Proteomes" id="UP001154078"/>
    </source>
</evidence>
<dbReference type="OrthoDB" id="6778282at2759"/>